<dbReference type="EMBL" id="GL698595">
    <property type="protein sequence ID" value="EFY84986.1"/>
    <property type="molecule type" value="Genomic_DNA"/>
</dbReference>
<sequence length="143" mass="16338">MPQTSQGRDCHAFDATDASDIDPVTFRMKNPTMDWWFRSQTEVDLELGTKLIGRIVIGHVPDEVSAPELGDFFGKVPLPVKNTHPQQSCVTWVEDAIRNLQEQGWVQKFNIDRFKDWALSYADERMKGADSSEPSVKYYNVES</sequence>
<name>E9EGH2_METAQ</name>
<dbReference type="Pfam" id="PF21858">
    <property type="entry name" value="DUF6914"/>
    <property type="match status" value="1"/>
</dbReference>
<dbReference type="KEGG" id="maw:19253281"/>
<dbReference type="OMA" id="DCYAFDV"/>
<accession>E9EGH2</accession>
<dbReference type="AlphaFoldDB" id="E9EGH2"/>
<evidence type="ECO:0000313" key="2">
    <source>
        <dbReference type="Proteomes" id="UP000002499"/>
    </source>
</evidence>
<dbReference type="InParanoid" id="E9EGH2"/>
<evidence type="ECO:0000313" key="1">
    <source>
        <dbReference type="EMBL" id="EFY84986.1"/>
    </source>
</evidence>
<proteinExistence type="predicted"/>
<protein>
    <submittedName>
        <fullName evidence="1">Uncharacterized protein</fullName>
    </submittedName>
</protein>
<keyword evidence="2" id="KW-1185">Reference proteome</keyword>
<dbReference type="GeneID" id="19253281"/>
<dbReference type="eggNOG" id="ENOG502S8D8">
    <property type="taxonomic scope" value="Eukaryota"/>
</dbReference>
<gene>
    <name evidence="1" type="ORF">MAC_08970</name>
</gene>
<dbReference type="InterPro" id="IPR054208">
    <property type="entry name" value="DUF6914"/>
</dbReference>
<dbReference type="OrthoDB" id="4924482at2759"/>
<reference evidence="1 2" key="1">
    <citation type="journal article" date="2011" name="PLoS Genet.">
        <title>Genome sequencing and comparative transcriptomics of the model entomopathogenic fungi Metarhizium anisopliae and M. acridum.</title>
        <authorList>
            <person name="Gao Q."/>
            <person name="Jin K."/>
            <person name="Ying S.H."/>
            <person name="Zhang Y."/>
            <person name="Xiao G."/>
            <person name="Shang Y."/>
            <person name="Duan Z."/>
            <person name="Hu X."/>
            <person name="Xie X.Q."/>
            <person name="Zhou G."/>
            <person name="Peng G."/>
            <person name="Luo Z."/>
            <person name="Huang W."/>
            <person name="Wang B."/>
            <person name="Fang W."/>
            <person name="Wang S."/>
            <person name="Zhong Y."/>
            <person name="Ma L.J."/>
            <person name="St Leger R.J."/>
            <person name="Zhao G.P."/>
            <person name="Pei Y."/>
            <person name="Feng M.G."/>
            <person name="Xia Y."/>
            <person name="Wang C."/>
        </authorList>
    </citation>
    <scope>NUCLEOTIDE SEQUENCE [LARGE SCALE GENOMIC DNA]</scope>
    <source>
        <strain evidence="1 2">CQMa 102</strain>
    </source>
</reference>
<dbReference type="HOGENOM" id="CLU_128341_0_0_1"/>
<organism evidence="2">
    <name type="scientific">Metarhizium acridum (strain CQMa 102)</name>
    <dbReference type="NCBI Taxonomy" id="655827"/>
    <lineage>
        <taxon>Eukaryota</taxon>
        <taxon>Fungi</taxon>
        <taxon>Dikarya</taxon>
        <taxon>Ascomycota</taxon>
        <taxon>Pezizomycotina</taxon>
        <taxon>Sordariomycetes</taxon>
        <taxon>Hypocreomycetidae</taxon>
        <taxon>Hypocreales</taxon>
        <taxon>Clavicipitaceae</taxon>
        <taxon>Metarhizium</taxon>
    </lineage>
</organism>
<dbReference type="Proteomes" id="UP000002499">
    <property type="component" value="Unassembled WGS sequence"/>
</dbReference>